<evidence type="ECO:0000313" key="2">
    <source>
        <dbReference type="EMBL" id="DAE92247.1"/>
    </source>
</evidence>
<keyword evidence="1" id="KW-0812">Transmembrane</keyword>
<evidence type="ECO:0000256" key="1">
    <source>
        <dbReference type="SAM" id="Phobius"/>
    </source>
</evidence>
<accession>A0A8S5RRY5</accession>
<feature type="transmembrane region" description="Helical" evidence="1">
    <location>
        <begin position="65"/>
        <end position="85"/>
    </location>
</feature>
<sequence>MHNIYQKGKVRIMNNLLIFFALPIATILLAIVLQKVLRSPILVGITFFAIYLIVTFAAFDANFLVVAIALTILAFITAVIVNTICRILERLEQCEGDNDNDNNNANCGCTGRSDLIAYTTPLIPNNTVILGTNTSNTDESNSCGCSGNNSANNTNNNSCGCCRCRRG</sequence>
<feature type="transmembrane region" description="Helical" evidence="1">
    <location>
        <begin position="12"/>
        <end position="33"/>
    </location>
</feature>
<organism evidence="2">
    <name type="scientific">Siphoviridae sp. ctES717</name>
    <dbReference type="NCBI Taxonomy" id="2827564"/>
    <lineage>
        <taxon>Viruses</taxon>
        <taxon>Duplodnaviria</taxon>
        <taxon>Heunggongvirae</taxon>
        <taxon>Uroviricota</taxon>
        <taxon>Caudoviricetes</taxon>
    </lineage>
</organism>
<reference evidence="2" key="1">
    <citation type="journal article" date="2021" name="Proc. Natl. Acad. Sci. U.S.A.">
        <title>A Catalog of Tens of Thousands of Viruses from Human Metagenomes Reveals Hidden Associations with Chronic Diseases.</title>
        <authorList>
            <person name="Tisza M.J."/>
            <person name="Buck C.B."/>
        </authorList>
    </citation>
    <scope>NUCLEOTIDE SEQUENCE</scope>
    <source>
        <strain evidence="2">CtES717</strain>
    </source>
</reference>
<keyword evidence="1" id="KW-0472">Membrane</keyword>
<protein>
    <submittedName>
        <fullName evidence="2">Uncharacterized protein</fullName>
    </submittedName>
</protein>
<dbReference type="EMBL" id="BK057795">
    <property type="protein sequence ID" value="DAE92247.1"/>
    <property type="molecule type" value="Genomic_DNA"/>
</dbReference>
<proteinExistence type="predicted"/>
<feature type="transmembrane region" description="Helical" evidence="1">
    <location>
        <begin position="40"/>
        <end position="59"/>
    </location>
</feature>
<name>A0A8S5RRY5_9CAUD</name>
<keyword evidence="1" id="KW-1133">Transmembrane helix</keyword>